<accession>W0I5V9</accession>
<dbReference type="PANTHER" id="PTHR35882:SF2">
    <property type="entry name" value="PELA"/>
    <property type="match status" value="1"/>
</dbReference>
<sequence>MKMVKIVIFLIFFSKFTLASFAVYYGNISASSNINELSKFDLLILSPLVEEDYIKELKSKNVTVVGYLSLATIGGWEPWAEDVPDGIIIGYWETWDEKEVDFSSPQWRDIVLNEAVPYILSKGFDGVFLDNLDYVDKYPEKREAMVKLIKAIREKYPDIVIVANRGFSITKEIAPCVDYILFEDFITYYDFNDNKYKIYQDADLQWVLAQAEMLKKLNVKVLALSYVDLDNEKQVEEFSKIICKYADEYGFEVYMADITLQRIGLNPCENFTKSQVASSETKIGGENKNICGSGAILLLVLLPYSLRQLILR</sequence>
<gene>
    <name evidence="2" type="ORF">TES1_0394</name>
</gene>
<dbReference type="InterPro" id="IPR004352">
    <property type="entry name" value="GH114_TIM-barrel"/>
</dbReference>
<evidence type="ECO:0000313" key="3">
    <source>
        <dbReference type="Proteomes" id="UP000019027"/>
    </source>
</evidence>
<dbReference type="InterPro" id="IPR013785">
    <property type="entry name" value="Aldolase_TIM"/>
</dbReference>
<organism evidence="2 3">
    <name type="scientific">Thermococcus paralvinellae</name>
    <dbReference type="NCBI Taxonomy" id="582419"/>
    <lineage>
        <taxon>Archaea</taxon>
        <taxon>Methanobacteriati</taxon>
        <taxon>Methanobacteriota</taxon>
        <taxon>Thermococci</taxon>
        <taxon>Thermococcales</taxon>
        <taxon>Thermococcaceae</taxon>
        <taxon>Thermococcus</taxon>
    </lineage>
</organism>
<dbReference type="RefSeq" id="WP_042679784.1">
    <property type="nucleotide sequence ID" value="NZ_CP006965.1"/>
</dbReference>
<feature type="domain" description="Glycoside-hydrolase family GH114 TIM-barrel" evidence="1">
    <location>
        <begin position="51"/>
        <end position="261"/>
    </location>
</feature>
<dbReference type="EMBL" id="CP006965">
    <property type="protein sequence ID" value="AHF79788.1"/>
    <property type="molecule type" value="Genomic_DNA"/>
</dbReference>
<dbReference type="KEGG" id="ths:TES1_0394"/>
<protein>
    <recommendedName>
        <fullName evidence="1">Glycoside-hydrolase family GH114 TIM-barrel domain-containing protein</fullName>
    </recommendedName>
</protein>
<dbReference type="Gene3D" id="3.20.20.70">
    <property type="entry name" value="Aldolase class I"/>
    <property type="match status" value="1"/>
</dbReference>
<dbReference type="GeneID" id="24905946"/>
<dbReference type="Pfam" id="PF03537">
    <property type="entry name" value="Glyco_hydro_114"/>
    <property type="match status" value="1"/>
</dbReference>
<dbReference type="HOGENOM" id="CLU_067038_1_0_2"/>
<name>W0I5V9_9EURY</name>
<dbReference type="STRING" id="582419.TES1_0394"/>
<dbReference type="OrthoDB" id="92107at2157"/>
<dbReference type="PANTHER" id="PTHR35882">
    <property type="entry name" value="PELA"/>
    <property type="match status" value="1"/>
</dbReference>
<keyword evidence="3" id="KW-1185">Reference proteome</keyword>
<dbReference type="SUPFAM" id="SSF51445">
    <property type="entry name" value="(Trans)glycosidases"/>
    <property type="match status" value="1"/>
</dbReference>
<proteinExistence type="predicted"/>
<evidence type="ECO:0000259" key="1">
    <source>
        <dbReference type="Pfam" id="PF03537"/>
    </source>
</evidence>
<dbReference type="InterPro" id="IPR017853">
    <property type="entry name" value="GH"/>
</dbReference>
<reference evidence="2 3" key="1">
    <citation type="journal article" date="2014" name="Int. J. Syst. Evol. Microbiol.">
        <title>Thermococcus paralvinellae sp. nov. and Thermococcus cleftensis sp. nov. of hyperthermophilic heterotrophs from deep-sea hydrothermal vents.</title>
        <authorList>
            <person name="Hensley S.A."/>
            <person name="Jung J.H."/>
            <person name="Park C.S."/>
            <person name="Holden J.F."/>
        </authorList>
    </citation>
    <scope>NUCLEOTIDE SEQUENCE [LARGE SCALE GENOMIC DNA]</scope>
    <source>
        <strain evidence="2 3">ES1</strain>
    </source>
</reference>
<dbReference type="Proteomes" id="UP000019027">
    <property type="component" value="Chromosome"/>
</dbReference>
<evidence type="ECO:0000313" key="2">
    <source>
        <dbReference type="EMBL" id="AHF79788.1"/>
    </source>
</evidence>
<dbReference type="AlphaFoldDB" id="W0I5V9"/>